<evidence type="ECO:0000313" key="1">
    <source>
        <dbReference type="Proteomes" id="UP000887576"/>
    </source>
</evidence>
<dbReference type="Proteomes" id="UP000887576">
    <property type="component" value="Unplaced"/>
</dbReference>
<protein>
    <submittedName>
        <fullName evidence="2">Protein kinase domain-containing protein</fullName>
    </submittedName>
</protein>
<accession>A0AC34RE65</accession>
<sequence length="378" mass="43418">MADELLTADFIEEPFTEIKFEKAKIYSQPTHGPLRKSIPCMHIMTAITCCLLNFALPGSGTILSAFTVWHKDTKMSKGNSKESQFCLLSTDNLHNRFVPLEMIGQGGFGQIFKGMDNKTKKLVAIKVEHKYNNDPNNDPRRLVIEHEVLIGLRGKPHIPLIYATGKTIRENPYIVMQILGENLTTLRKQRTESKFSLETSFRIGQQICNALESLHELGFVHRDIKPNNCCIGKEQKKIIYLLDFGMCRRWKINGKPRNARDKAPFRGTIRYASSRALKQKECGPVDDLIGWLYSVLELYLGHLPWAKVADVNEIIRMKLEITPDELCKNIPTPFKIALEYSLSLNFDTMPDYPKIHKLFKECFPENFNPSIPFDWEIK</sequence>
<reference evidence="2" key="1">
    <citation type="submission" date="2022-11" db="UniProtKB">
        <authorList>
            <consortium name="WormBaseParasite"/>
        </authorList>
    </citation>
    <scope>IDENTIFICATION</scope>
</reference>
<dbReference type="WBParaSite" id="JU765_v2.g6085.t2">
    <property type="protein sequence ID" value="JU765_v2.g6085.t2"/>
    <property type="gene ID" value="JU765_v2.g6085"/>
</dbReference>
<name>A0AC34RE65_9BILA</name>
<evidence type="ECO:0000313" key="2">
    <source>
        <dbReference type="WBParaSite" id="JU765_v2.g6085.t2"/>
    </source>
</evidence>
<proteinExistence type="predicted"/>
<organism evidence="1 2">
    <name type="scientific">Panagrolaimus sp. JU765</name>
    <dbReference type="NCBI Taxonomy" id="591449"/>
    <lineage>
        <taxon>Eukaryota</taxon>
        <taxon>Metazoa</taxon>
        <taxon>Ecdysozoa</taxon>
        <taxon>Nematoda</taxon>
        <taxon>Chromadorea</taxon>
        <taxon>Rhabditida</taxon>
        <taxon>Tylenchina</taxon>
        <taxon>Panagrolaimomorpha</taxon>
        <taxon>Panagrolaimoidea</taxon>
        <taxon>Panagrolaimidae</taxon>
        <taxon>Panagrolaimus</taxon>
    </lineage>
</organism>